<dbReference type="Gene3D" id="2.40.160.20">
    <property type="match status" value="1"/>
</dbReference>
<protein>
    <submittedName>
        <fullName evidence="1">Uncharacterized protein</fullName>
    </submittedName>
</protein>
<proteinExistence type="predicted"/>
<evidence type="ECO:0000313" key="1">
    <source>
        <dbReference type="EMBL" id="RVD83842.1"/>
    </source>
</evidence>
<dbReference type="EMBL" id="SAEB01000007">
    <property type="protein sequence ID" value="RVD83842.1"/>
    <property type="molecule type" value="Genomic_DNA"/>
</dbReference>
<dbReference type="AlphaFoldDB" id="A0A436ZYI0"/>
<reference evidence="1 2" key="1">
    <citation type="submission" date="2019-01" db="EMBL/GenBank/DDBJ databases">
        <title>Intercellular communication is required for trap formation in the nematode-trapping fungus Duddingtonia flagrans.</title>
        <authorList>
            <person name="Youssar L."/>
            <person name="Wernet V."/>
            <person name="Hensel N."/>
            <person name="Hildebrandt H.-G."/>
            <person name="Fischer R."/>
        </authorList>
    </citation>
    <scope>NUCLEOTIDE SEQUENCE [LARGE SCALE GENOMIC DNA]</scope>
    <source>
        <strain evidence="1 2">CBS H-5679</strain>
    </source>
</reference>
<dbReference type="GeneID" id="93587927"/>
<dbReference type="VEuPathDB" id="FungiDB:DFL_005616"/>
<accession>A0A436ZYI0</accession>
<dbReference type="Proteomes" id="UP000283090">
    <property type="component" value="Unassembled WGS sequence"/>
</dbReference>
<dbReference type="OrthoDB" id="2544694at2759"/>
<sequence length="169" mass="18352">MASDAAFPTLKPAFTALLSIAPGLPVGTLSAGQNLTWVNILSGTLVSEPDYPVKVNATLVSGADWIHGDPSGEIQRLDVRSIFKTDDGALLNFSYLGAIHMDSDIASIFQGTAKPGLVTSWRGATHKFIQTGTEKYKRLENDVFVAVGRFHVKEDTVIVEYKISYVEHE</sequence>
<gene>
    <name evidence="1" type="ORF">DFL_005616</name>
</gene>
<keyword evidence="2" id="KW-1185">Reference proteome</keyword>
<organism evidence="1 2">
    <name type="scientific">Arthrobotrys flagrans</name>
    <name type="common">Nematode-trapping fungus</name>
    <name type="synonym">Trichothecium flagrans</name>
    <dbReference type="NCBI Taxonomy" id="97331"/>
    <lineage>
        <taxon>Eukaryota</taxon>
        <taxon>Fungi</taxon>
        <taxon>Dikarya</taxon>
        <taxon>Ascomycota</taxon>
        <taxon>Pezizomycotina</taxon>
        <taxon>Orbiliomycetes</taxon>
        <taxon>Orbiliales</taxon>
        <taxon>Orbiliaceae</taxon>
        <taxon>Arthrobotrys</taxon>
    </lineage>
</organism>
<dbReference type="Pfam" id="PF11578">
    <property type="entry name" value="DUF3237"/>
    <property type="match status" value="1"/>
</dbReference>
<evidence type="ECO:0000313" key="2">
    <source>
        <dbReference type="Proteomes" id="UP000283090"/>
    </source>
</evidence>
<name>A0A436ZYI0_ARTFL</name>
<comment type="caution">
    <text evidence="1">The sequence shown here is derived from an EMBL/GenBank/DDBJ whole genome shotgun (WGS) entry which is preliminary data.</text>
</comment>
<dbReference type="RefSeq" id="XP_067489386.1">
    <property type="nucleotide sequence ID" value="XM_067634902.1"/>
</dbReference>